<sequence length="264" mass="28676">MLLTSRIAVPRHLPPVVAALVAATILSPSASAAPRQTTYEVTFEAEMVERWRFDERQSKDCGADDGVGRCDRHAVGQGSARIALRTPRPQRVSVTTGIGGMQPMIVSSIDRGIPLKGSHRRGGTFTDTYSGAWDAANPDHVAAANGCGVHTVTTDVSLSWSGRNALRPMLLIDDLPDCPAGPYDGFSYDGSPAVGEVPASVSERKFGRVKQFRFTGTKAWRGTVDPIDRTTPDDTYVRSGASEIRWSWEATFRIVKPAQHRRGR</sequence>
<accession>A0ABU4HWK1</accession>
<feature type="chain" id="PRO_5045332296" description="Spondin domain-containing protein" evidence="1">
    <location>
        <begin position="33"/>
        <end position="264"/>
    </location>
</feature>
<protein>
    <recommendedName>
        <fullName evidence="4">Spondin domain-containing protein</fullName>
    </recommendedName>
</protein>
<keyword evidence="3" id="KW-1185">Reference proteome</keyword>
<name>A0ABU4HWK1_9ACTN</name>
<reference evidence="3" key="1">
    <citation type="submission" date="2023-07" db="EMBL/GenBank/DDBJ databases">
        <title>Conexibacter stalactiti sp. nov., isolated from stalactites in a lava cave and emended description of the genus Conexibacter.</title>
        <authorList>
            <person name="Lee S.D."/>
        </authorList>
    </citation>
    <scope>NUCLEOTIDE SEQUENCE [LARGE SCALE GENOMIC DNA]</scope>
    <source>
        <strain evidence="3">KCTC 39840</strain>
    </source>
</reference>
<organism evidence="2 3">
    <name type="scientific">Conexibacter stalactiti</name>
    <dbReference type="NCBI Taxonomy" id="1940611"/>
    <lineage>
        <taxon>Bacteria</taxon>
        <taxon>Bacillati</taxon>
        <taxon>Actinomycetota</taxon>
        <taxon>Thermoleophilia</taxon>
        <taxon>Solirubrobacterales</taxon>
        <taxon>Conexibacteraceae</taxon>
        <taxon>Conexibacter</taxon>
    </lineage>
</organism>
<evidence type="ECO:0000256" key="1">
    <source>
        <dbReference type="SAM" id="SignalP"/>
    </source>
</evidence>
<keyword evidence="1" id="KW-0732">Signal</keyword>
<reference evidence="2 3" key="2">
    <citation type="submission" date="2023-10" db="EMBL/GenBank/DDBJ databases">
        <authorList>
            <person name="Han X.F."/>
        </authorList>
    </citation>
    <scope>NUCLEOTIDE SEQUENCE [LARGE SCALE GENOMIC DNA]</scope>
    <source>
        <strain evidence="2 3">KCTC 39840</strain>
    </source>
</reference>
<comment type="caution">
    <text evidence="2">The sequence shown here is derived from an EMBL/GenBank/DDBJ whole genome shotgun (WGS) entry which is preliminary data.</text>
</comment>
<dbReference type="RefSeq" id="WP_318599488.1">
    <property type="nucleotide sequence ID" value="NZ_JAWSTH010000073.1"/>
</dbReference>
<evidence type="ECO:0000313" key="2">
    <source>
        <dbReference type="EMBL" id="MDW5597052.1"/>
    </source>
</evidence>
<feature type="signal peptide" evidence="1">
    <location>
        <begin position="1"/>
        <end position="32"/>
    </location>
</feature>
<dbReference type="Proteomes" id="UP001284601">
    <property type="component" value="Unassembled WGS sequence"/>
</dbReference>
<evidence type="ECO:0000313" key="3">
    <source>
        <dbReference type="Proteomes" id="UP001284601"/>
    </source>
</evidence>
<evidence type="ECO:0008006" key="4">
    <source>
        <dbReference type="Google" id="ProtNLM"/>
    </source>
</evidence>
<proteinExistence type="predicted"/>
<dbReference type="EMBL" id="JAWSTH010000073">
    <property type="protein sequence ID" value="MDW5597052.1"/>
    <property type="molecule type" value="Genomic_DNA"/>
</dbReference>
<gene>
    <name evidence="2" type="ORF">R7226_22075</name>
</gene>